<dbReference type="GO" id="GO:0046872">
    <property type="term" value="F:metal ion binding"/>
    <property type="evidence" value="ECO:0007669"/>
    <property type="project" value="UniProtKB-KW"/>
</dbReference>
<evidence type="ECO:0000256" key="1">
    <source>
        <dbReference type="ARBA" id="ARBA00004448"/>
    </source>
</evidence>
<comment type="caution">
    <text evidence="12">The sequence shown here is derived from an EMBL/GenBank/DDBJ whole genome shotgun (WGS) entry which is preliminary data.</text>
</comment>
<dbReference type="InterPro" id="IPR034804">
    <property type="entry name" value="SQR/QFR_C/D"/>
</dbReference>
<evidence type="ECO:0000256" key="9">
    <source>
        <dbReference type="PIRSR" id="PIRSR607992-1"/>
    </source>
</evidence>
<dbReference type="STRING" id="56408.A0A1E5R7L1"/>
<name>A0A1E5R7L1_9ASCO</name>
<dbReference type="PANTHER" id="PTHR13337:SF5">
    <property type="entry name" value="MITOCHONDRIAL INNER MEMBRANE PROTEIN SHH4-RELATED"/>
    <property type="match status" value="1"/>
</dbReference>
<comment type="subcellular location">
    <subcellularLocation>
        <location evidence="1 11">Mitochondrion inner membrane</location>
        <topology evidence="1 11">Multi-pass membrane protein</topology>
    </subcellularLocation>
</comment>
<evidence type="ECO:0000256" key="10">
    <source>
        <dbReference type="PIRSR" id="PIRSR607992-2"/>
    </source>
</evidence>
<comment type="similarity">
    <text evidence="2 11">Belongs to the CybS family.</text>
</comment>
<evidence type="ECO:0000256" key="11">
    <source>
        <dbReference type="RuleBase" id="RU364031"/>
    </source>
</evidence>
<dbReference type="GO" id="GO:0006121">
    <property type="term" value="P:mitochondrial electron transport, succinate to ubiquinone"/>
    <property type="evidence" value="ECO:0007669"/>
    <property type="project" value="TreeGrafter"/>
</dbReference>
<keyword evidence="13" id="KW-1185">Reference proteome</keyword>
<keyword evidence="3" id="KW-0812">Transmembrane</keyword>
<evidence type="ECO:0000313" key="13">
    <source>
        <dbReference type="Proteomes" id="UP000095728"/>
    </source>
</evidence>
<evidence type="ECO:0000256" key="6">
    <source>
        <dbReference type="ARBA" id="ARBA00022989"/>
    </source>
</evidence>
<evidence type="ECO:0000256" key="5">
    <source>
        <dbReference type="ARBA" id="ARBA00022946"/>
    </source>
</evidence>
<keyword evidence="6" id="KW-1133">Transmembrane helix</keyword>
<evidence type="ECO:0000256" key="8">
    <source>
        <dbReference type="ARBA" id="ARBA00023136"/>
    </source>
</evidence>
<dbReference type="CDD" id="cd03496">
    <property type="entry name" value="SQR_TypeC_CybS"/>
    <property type="match status" value="1"/>
</dbReference>
<keyword evidence="10" id="KW-0408">Iron</keyword>
<dbReference type="InterPro" id="IPR007992">
    <property type="entry name" value="CybS"/>
</dbReference>
<evidence type="ECO:0000256" key="4">
    <source>
        <dbReference type="ARBA" id="ARBA00022792"/>
    </source>
</evidence>
<feature type="binding site" evidence="9">
    <location>
        <position position="120"/>
    </location>
    <ligand>
        <name>a ubiquinone</name>
        <dbReference type="ChEBI" id="CHEBI:16389"/>
        <note>ligand shared with IP/SDHB</note>
    </ligand>
</feature>
<keyword evidence="10" id="KW-0479">Metal-binding</keyword>
<evidence type="ECO:0000313" key="12">
    <source>
        <dbReference type="EMBL" id="OEJ82900.1"/>
    </source>
</evidence>
<keyword evidence="7 11" id="KW-0496">Mitochondrion</keyword>
<organism evidence="12 13">
    <name type="scientific">Hanseniaspora osmophila</name>
    <dbReference type="NCBI Taxonomy" id="56408"/>
    <lineage>
        <taxon>Eukaryota</taxon>
        <taxon>Fungi</taxon>
        <taxon>Dikarya</taxon>
        <taxon>Ascomycota</taxon>
        <taxon>Saccharomycotina</taxon>
        <taxon>Saccharomycetes</taxon>
        <taxon>Saccharomycodales</taxon>
        <taxon>Saccharomycodaceae</taxon>
        <taxon>Hanseniaspora</taxon>
    </lineage>
</organism>
<sequence length="180" mass="19624">MFARNLIRRQVGLVAKQHQHQQLFHKSAVNKLTIPFLSTLPQNAGGVKGDVNSNLTPPKSDKMHGGIHWDFEKILSIGLVPLCGASLASGGDISGVADTLLSGILLAHVWVGFQSCIIDYIPARVYGKNHNYAMYLLSLGSLVSVYGIYELETKENGLIGVVKKLWGTPGQDSEIKEEKK</sequence>
<dbReference type="Proteomes" id="UP000095728">
    <property type="component" value="Unassembled WGS sequence"/>
</dbReference>
<dbReference type="Pfam" id="PF05328">
    <property type="entry name" value="CybS"/>
    <property type="match status" value="1"/>
</dbReference>
<dbReference type="AlphaFoldDB" id="A0A1E5R7L1"/>
<dbReference type="GO" id="GO:0005743">
    <property type="term" value="C:mitochondrial inner membrane"/>
    <property type="evidence" value="ECO:0007669"/>
    <property type="project" value="UniProtKB-SubCell"/>
</dbReference>
<keyword evidence="5 11" id="KW-0809">Transit peptide</keyword>
<evidence type="ECO:0000256" key="2">
    <source>
        <dbReference type="ARBA" id="ARBA00007294"/>
    </source>
</evidence>
<gene>
    <name evidence="12" type="ORF">AWRI3579_g3141</name>
</gene>
<reference evidence="13" key="1">
    <citation type="journal article" date="2016" name="Genome Announc.">
        <title>Genome sequences of three species of Hanseniaspora isolated from spontaneous wine fermentations.</title>
        <authorList>
            <person name="Sternes P.R."/>
            <person name="Lee D."/>
            <person name="Kutyna D.R."/>
            <person name="Borneman A.R."/>
        </authorList>
    </citation>
    <scope>NUCLEOTIDE SEQUENCE [LARGE SCALE GENOMIC DNA]</scope>
    <source>
        <strain evidence="13">AWRI3579</strain>
    </source>
</reference>
<dbReference type="InParanoid" id="A0A1E5R7L1"/>
<dbReference type="GO" id="GO:0006099">
    <property type="term" value="P:tricarboxylic acid cycle"/>
    <property type="evidence" value="ECO:0007669"/>
    <property type="project" value="TreeGrafter"/>
</dbReference>
<keyword evidence="8 11" id="KW-0472">Membrane</keyword>
<evidence type="ECO:0000256" key="3">
    <source>
        <dbReference type="ARBA" id="ARBA00022692"/>
    </source>
</evidence>
<keyword evidence="4 11" id="KW-0999">Mitochondrion inner membrane</keyword>
<dbReference type="Gene3D" id="1.20.1300.10">
    <property type="entry name" value="Fumarate reductase/succinate dehydrogenase, transmembrane subunit"/>
    <property type="match status" value="1"/>
</dbReference>
<feature type="binding site" description="axial binding residue" evidence="10">
    <location>
        <position position="108"/>
    </location>
    <ligand>
        <name>heme b</name>
        <dbReference type="ChEBI" id="CHEBI:60344"/>
        <note>ligand shared with SDHC</note>
    </ligand>
    <ligandPart>
        <name>Fe</name>
        <dbReference type="ChEBI" id="CHEBI:18248"/>
    </ligandPart>
</feature>
<protein>
    <recommendedName>
        <fullName evidence="11">Succinate dehydrogenase [ubiquinone] cytochrome b small subunit</fullName>
    </recommendedName>
</protein>
<dbReference type="OrthoDB" id="18577at2759"/>
<dbReference type="FunCoup" id="A0A1E5R7L1">
    <property type="interactions" value="251"/>
</dbReference>
<accession>A0A1E5R7L1</accession>
<keyword evidence="12" id="KW-0830">Ubiquinone</keyword>
<proteinExistence type="inferred from homology"/>
<dbReference type="PANTHER" id="PTHR13337">
    <property type="entry name" value="SUCCINATE DEHYDROGENASE"/>
    <property type="match status" value="1"/>
</dbReference>
<dbReference type="GO" id="GO:0048039">
    <property type="term" value="F:ubiquinone binding"/>
    <property type="evidence" value="ECO:0007669"/>
    <property type="project" value="TreeGrafter"/>
</dbReference>
<dbReference type="EMBL" id="LPNM01000009">
    <property type="protein sequence ID" value="OEJ82900.1"/>
    <property type="molecule type" value="Genomic_DNA"/>
</dbReference>
<evidence type="ECO:0000256" key="7">
    <source>
        <dbReference type="ARBA" id="ARBA00023128"/>
    </source>
</evidence>
<dbReference type="GO" id="GO:0020037">
    <property type="term" value="F:heme binding"/>
    <property type="evidence" value="ECO:0007669"/>
    <property type="project" value="TreeGrafter"/>
</dbReference>